<dbReference type="OrthoDB" id="1706421at2"/>
<name>R4KB87_9FIRM</name>
<dbReference type="EMBL" id="CP003273">
    <property type="protein sequence ID" value="AGK99838.1"/>
    <property type="molecule type" value="Genomic_DNA"/>
</dbReference>
<dbReference type="Proteomes" id="UP000013520">
    <property type="component" value="Chromosome"/>
</dbReference>
<gene>
    <name evidence="1" type="ORF">Desgi_0242</name>
</gene>
<dbReference type="InterPro" id="IPR011989">
    <property type="entry name" value="ARM-like"/>
</dbReference>
<dbReference type="KEGG" id="dgi:Desgi_0242"/>
<dbReference type="eggNOG" id="COG1413">
    <property type="taxonomic scope" value="Bacteria"/>
</dbReference>
<dbReference type="Pfam" id="PF13646">
    <property type="entry name" value="HEAT_2"/>
    <property type="match status" value="1"/>
</dbReference>
<proteinExistence type="predicted"/>
<dbReference type="HOGENOM" id="CLU_681000_0_0_9"/>
<dbReference type="AlphaFoldDB" id="R4KB87"/>
<evidence type="ECO:0000313" key="2">
    <source>
        <dbReference type="Proteomes" id="UP000013520"/>
    </source>
</evidence>
<dbReference type="RefSeq" id="WP_006522982.1">
    <property type="nucleotide sequence ID" value="NC_021184.1"/>
</dbReference>
<evidence type="ECO:0008006" key="3">
    <source>
        <dbReference type="Google" id="ProtNLM"/>
    </source>
</evidence>
<accession>R4KB87</accession>
<dbReference type="SUPFAM" id="SSF48371">
    <property type="entry name" value="ARM repeat"/>
    <property type="match status" value="1"/>
</dbReference>
<keyword evidence="2" id="KW-1185">Reference proteome</keyword>
<sequence>MSNDYESLFIEAIKSYNDDRAFLHSMQEFYRNKYPGTCAGEGTHQWLFDNTINLLNEALKLNPGSWQVYLLLSKALKDKSYLGEGCWDDKLLSQSAEYYQRYLELTTSEIAVSIDSSSDSNMVFSSLERYFQKLINETANKTAEQKINSLYLLSNYLNFSEEKYKGIVENFLVKTLKDENDKVREHSAKLIVDHCKLSNEIEEKLIELLYFKDNPKTKTNVVWILGKLSSKQSLEHIHKICEKTTDIEFLQIAATALGRIGNHRSVELLISLANKGNNMLTKRSLWSLGQLKASKALETILKYTRHESHRIFGEAFNALFKIGTSNLLEVPPNVVNSISYIDNNIIKLIKSKPCLGATRFSISWVLLPNKDIAITFSDGHILGYALFTITNDVKLPVKLIVEQV</sequence>
<dbReference type="InterPro" id="IPR016024">
    <property type="entry name" value="ARM-type_fold"/>
</dbReference>
<protein>
    <recommendedName>
        <fullName evidence="3">HEAT repeat-containing protein</fullName>
    </recommendedName>
</protein>
<reference evidence="1 2" key="1">
    <citation type="submission" date="2012-01" db="EMBL/GenBank/DDBJ databases">
        <title>Complete sequence of Desulfotomaculum gibsoniae DSM 7213.</title>
        <authorList>
            <consortium name="US DOE Joint Genome Institute"/>
            <person name="Lucas S."/>
            <person name="Han J."/>
            <person name="Lapidus A."/>
            <person name="Cheng J.-F."/>
            <person name="Goodwin L."/>
            <person name="Pitluck S."/>
            <person name="Peters L."/>
            <person name="Ovchinnikova G."/>
            <person name="Teshima H."/>
            <person name="Detter J.C."/>
            <person name="Han C."/>
            <person name="Tapia R."/>
            <person name="Land M."/>
            <person name="Hauser L."/>
            <person name="Kyrpides N."/>
            <person name="Ivanova N."/>
            <person name="Pagani I."/>
            <person name="Parshina S."/>
            <person name="Plugge C."/>
            <person name="Muyzer G."/>
            <person name="Kuever J."/>
            <person name="Ivanova A."/>
            <person name="Nazina T."/>
            <person name="Klenk H.-P."/>
            <person name="Brambilla E."/>
            <person name="Spring S."/>
            <person name="Stams A.F."/>
            <person name="Woyke T."/>
        </authorList>
    </citation>
    <scope>NUCLEOTIDE SEQUENCE [LARGE SCALE GENOMIC DNA]</scope>
    <source>
        <strain evidence="1 2">DSM 7213</strain>
    </source>
</reference>
<organism evidence="1 2">
    <name type="scientific">Desulfoscipio gibsoniae DSM 7213</name>
    <dbReference type="NCBI Taxonomy" id="767817"/>
    <lineage>
        <taxon>Bacteria</taxon>
        <taxon>Bacillati</taxon>
        <taxon>Bacillota</taxon>
        <taxon>Clostridia</taxon>
        <taxon>Eubacteriales</taxon>
        <taxon>Desulfallaceae</taxon>
        <taxon>Desulfoscipio</taxon>
    </lineage>
</organism>
<dbReference type="STRING" id="767817.Desgi_0242"/>
<evidence type="ECO:0000313" key="1">
    <source>
        <dbReference type="EMBL" id="AGK99838.1"/>
    </source>
</evidence>
<dbReference type="Gene3D" id="1.25.10.10">
    <property type="entry name" value="Leucine-rich Repeat Variant"/>
    <property type="match status" value="1"/>
</dbReference>